<keyword evidence="2" id="KW-0732">Signal</keyword>
<name>A0A0E9QUR7_ANGAN</name>
<organism evidence="3">
    <name type="scientific">Anguilla anguilla</name>
    <name type="common">European freshwater eel</name>
    <name type="synonym">Muraena anguilla</name>
    <dbReference type="NCBI Taxonomy" id="7936"/>
    <lineage>
        <taxon>Eukaryota</taxon>
        <taxon>Metazoa</taxon>
        <taxon>Chordata</taxon>
        <taxon>Craniata</taxon>
        <taxon>Vertebrata</taxon>
        <taxon>Euteleostomi</taxon>
        <taxon>Actinopterygii</taxon>
        <taxon>Neopterygii</taxon>
        <taxon>Teleostei</taxon>
        <taxon>Anguilliformes</taxon>
        <taxon>Anguillidae</taxon>
        <taxon>Anguilla</taxon>
    </lineage>
</organism>
<proteinExistence type="predicted"/>
<protein>
    <recommendedName>
        <fullName evidence="4">Secreted protein</fullName>
    </recommendedName>
</protein>
<evidence type="ECO:0000256" key="1">
    <source>
        <dbReference type="SAM" id="MobiDB-lite"/>
    </source>
</evidence>
<evidence type="ECO:0008006" key="4">
    <source>
        <dbReference type="Google" id="ProtNLM"/>
    </source>
</evidence>
<feature type="compositionally biased region" description="Polar residues" evidence="1">
    <location>
        <begin position="62"/>
        <end position="73"/>
    </location>
</feature>
<evidence type="ECO:0000313" key="3">
    <source>
        <dbReference type="EMBL" id="JAH20706.1"/>
    </source>
</evidence>
<dbReference type="AlphaFoldDB" id="A0A0E9QUR7"/>
<reference evidence="3" key="2">
    <citation type="journal article" date="2015" name="Fish Shellfish Immunol.">
        <title>Early steps in the European eel (Anguilla anguilla)-Vibrio vulnificus interaction in the gills: Role of the RtxA13 toxin.</title>
        <authorList>
            <person name="Callol A."/>
            <person name="Pajuelo D."/>
            <person name="Ebbesson L."/>
            <person name="Teles M."/>
            <person name="MacKenzie S."/>
            <person name="Amaro C."/>
        </authorList>
    </citation>
    <scope>NUCLEOTIDE SEQUENCE</scope>
</reference>
<feature type="region of interest" description="Disordered" evidence="1">
    <location>
        <begin position="53"/>
        <end position="73"/>
    </location>
</feature>
<accession>A0A0E9QUR7</accession>
<feature type="chain" id="PRO_5002431276" description="Secreted protein" evidence="2">
    <location>
        <begin position="22"/>
        <end position="73"/>
    </location>
</feature>
<reference evidence="3" key="1">
    <citation type="submission" date="2014-11" db="EMBL/GenBank/DDBJ databases">
        <authorList>
            <person name="Amaro Gonzalez C."/>
        </authorList>
    </citation>
    <scope>NUCLEOTIDE SEQUENCE</scope>
</reference>
<evidence type="ECO:0000256" key="2">
    <source>
        <dbReference type="SAM" id="SignalP"/>
    </source>
</evidence>
<sequence>MSLCSLCVSVCKYLLALMVYCQNHGAPPTSHQHCGAPPPHISTVERTRTLIGAPGSQIPPGVNSQWSSPNQSK</sequence>
<feature type="signal peptide" evidence="2">
    <location>
        <begin position="1"/>
        <end position="21"/>
    </location>
</feature>
<dbReference type="EMBL" id="GBXM01087871">
    <property type="protein sequence ID" value="JAH20706.1"/>
    <property type="molecule type" value="Transcribed_RNA"/>
</dbReference>